<feature type="compositionally biased region" description="Polar residues" evidence="1">
    <location>
        <begin position="465"/>
        <end position="475"/>
    </location>
</feature>
<reference evidence="3 4" key="1">
    <citation type="submission" date="2020-08" db="EMBL/GenBank/DDBJ databases">
        <title>Sequencing the genomes of 1000 actinobacteria strains.</title>
        <authorList>
            <person name="Klenk H.-P."/>
        </authorList>
    </citation>
    <scope>NUCLEOTIDE SEQUENCE [LARGE SCALE GENOMIC DNA]</scope>
    <source>
        <strain evidence="3 4">DSM 43150</strain>
    </source>
</reference>
<feature type="compositionally biased region" description="Basic and acidic residues" evidence="1">
    <location>
        <begin position="351"/>
        <end position="362"/>
    </location>
</feature>
<organism evidence="3 4">
    <name type="scientific">Actinoplanes lobatus</name>
    <dbReference type="NCBI Taxonomy" id="113568"/>
    <lineage>
        <taxon>Bacteria</taxon>
        <taxon>Bacillati</taxon>
        <taxon>Actinomycetota</taxon>
        <taxon>Actinomycetes</taxon>
        <taxon>Micromonosporales</taxon>
        <taxon>Micromonosporaceae</taxon>
        <taxon>Actinoplanes</taxon>
    </lineage>
</organism>
<evidence type="ECO:0000256" key="2">
    <source>
        <dbReference type="SAM" id="Phobius"/>
    </source>
</evidence>
<feature type="compositionally biased region" description="Low complexity" evidence="1">
    <location>
        <begin position="244"/>
        <end position="264"/>
    </location>
</feature>
<feature type="compositionally biased region" description="Basic and acidic residues" evidence="1">
    <location>
        <begin position="379"/>
        <end position="429"/>
    </location>
</feature>
<keyword evidence="2" id="KW-1133">Transmembrane helix</keyword>
<feature type="compositionally biased region" description="Pro residues" evidence="1">
    <location>
        <begin position="265"/>
        <end position="289"/>
    </location>
</feature>
<feature type="compositionally biased region" description="Basic and acidic residues" evidence="1">
    <location>
        <begin position="228"/>
        <end position="243"/>
    </location>
</feature>
<protein>
    <submittedName>
        <fullName evidence="3">Uncharacterized protein</fullName>
    </submittedName>
</protein>
<feature type="transmembrane region" description="Helical" evidence="2">
    <location>
        <begin position="118"/>
        <end position="143"/>
    </location>
</feature>
<feature type="compositionally biased region" description="Low complexity" evidence="1">
    <location>
        <begin position="290"/>
        <end position="334"/>
    </location>
</feature>
<sequence length="553" mass="57506">MAGDGLSRGLSEMWRSVVLYLPSILVFLVILVLGYLLARLARTVTAKTLRRAGFDRAVQRGPAGRLLRPGAPSATDVCARLAFFVVLLFALQLAFGVFGPNPASDLINALLGWLPQVFVGIVIVVVTAAIAGAAHDLILAVLGGLGYARVLAKAVAAVIVTLGVIAGLDQVGIATSVTRPLLVTILATVAGVIIVGVGGGLIRPMQQRWEGWLDRAAAESAAIREQARAYAEERARQTAEKPSAEPSSSSGEGEPPTPSSSGGEPPTPPSSGGEPPAPPSSGGEPPAPPSSGGEPPAYAAGGGEPSAYPAAPSAPESPASSSPAVPSTEASPRAAARDFPDDAEELAWEARWAEEERRIREQDGDETQMIIASPAGPGDDERTTDLHPEERTTDLHPEERTTDLHPEERTTDLHPEERTTDLHPEERTTDLYSGERTTDLHGGERTTDLYSGERTTDLHGDEPTTVLTAGPTTVLTAGPSADEVMVIRSPGTEAGLQIVDDGGEERTQVVPLPATAAGPPSPRKPEATPARGPAPTGDDDPTMQTRPGGTSTS</sequence>
<comment type="caution">
    <text evidence="3">The sequence shown here is derived from an EMBL/GenBank/DDBJ whole genome shotgun (WGS) entry which is preliminary data.</text>
</comment>
<gene>
    <name evidence="3" type="ORF">BJ964_000227</name>
</gene>
<dbReference type="Proteomes" id="UP000590511">
    <property type="component" value="Unassembled WGS sequence"/>
</dbReference>
<dbReference type="Pfam" id="PF05552">
    <property type="entry name" value="MS_channel_1st_1"/>
    <property type="match status" value="1"/>
</dbReference>
<dbReference type="InterPro" id="IPR008910">
    <property type="entry name" value="MSC_TM_helix"/>
</dbReference>
<feature type="transmembrane region" description="Helical" evidence="2">
    <location>
        <begin position="77"/>
        <end position="98"/>
    </location>
</feature>
<accession>A0A7W7H8W8</accession>
<feature type="transmembrane region" description="Helical" evidence="2">
    <location>
        <begin position="180"/>
        <end position="202"/>
    </location>
</feature>
<feature type="compositionally biased region" description="Polar residues" evidence="1">
    <location>
        <begin position="542"/>
        <end position="553"/>
    </location>
</feature>
<evidence type="ECO:0000313" key="3">
    <source>
        <dbReference type="EMBL" id="MBB4746066.1"/>
    </source>
</evidence>
<feature type="region of interest" description="Disordered" evidence="1">
    <location>
        <begin position="228"/>
        <end position="553"/>
    </location>
</feature>
<dbReference type="AlphaFoldDB" id="A0A7W7H8W8"/>
<keyword evidence="2" id="KW-0812">Transmembrane</keyword>
<keyword evidence="2" id="KW-0472">Membrane</keyword>
<dbReference type="EMBL" id="JACHNC010000001">
    <property type="protein sequence ID" value="MBB4746066.1"/>
    <property type="molecule type" value="Genomic_DNA"/>
</dbReference>
<feature type="transmembrane region" description="Helical" evidence="2">
    <location>
        <begin position="20"/>
        <end position="41"/>
    </location>
</feature>
<evidence type="ECO:0000256" key="1">
    <source>
        <dbReference type="SAM" id="MobiDB-lite"/>
    </source>
</evidence>
<evidence type="ECO:0000313" key="4">
    <source>
        <dbReference type="Proteomes" id="UP000590511"/>
    </source>
</evidence>
<name>A0A7W7H8W8_9ACTN</name>
<feature type="compositionally biased region" description="Basic and acidic residues" evidence="1">
    <location>
        <begin position="436"/>
        <end position="447"/>
    </location>
</feature>
<dbReference type="RefSeq" id="WP_188118910.1">
    <property type="nucleotide sequence ID" value="NZ_JACHNC010000001.1"/>
</dbReference>
<proteinExistence type="predicted"/>